<reference evidence="3" key="2">
    <citation type="submission" date="2020-07" db="EMBL/GenBank/DDBJ databases">
        <authorList>
            <person name="Vera ALvarez R."/>
            <person name="Arias-Moreno D.M."/>
            <person name="Jimenez-Jacinto V."/>
            <person name="Jimenez-Bremont J.F."/>
            <person name="Swaminathan K."/>
            <person name="Moose S.P."/>
            <person name="Guerrero-Gonzalez M.L."/>
            <person name="Marino-Ramirez L."/>
            <person name="Landsman D."/>
            <person name="Rodriguez-Kessler M."/>
            <person name="Delgado-Sanchez P."/>
        </authorList>
    </citation>
    <scope>NUCLEOTIDE SEQUENCE</scope>
    <source>
        <tissue evidence="3">Cladode</tissue>
    </source>
</reference>
<feature type="compositionally biased region" description="Low complexity" evidence="2">
    <location>
        <begin position="1"/>
        <end position="14"/>
    </location>
</feature>
<feature type="compositionally biased region" description="Basic and acidic residues" evidence="2">
    <location>
        <begin position="321"/>
        <end position="330"/>
    </location>
</feature>
<feature type="compositionally biased region" description="Polar residues" evidence="2">
    <location>
        <begin position="448"/>
        <end position="461"/>
    </location>
</feature>
<proteinExistence type="predicted"/>
<reference evidence="3" key="1">
    <citation type="journal article" date="2013" name="J. Plant Res.">
        <title>Effect of fungi and light on seed germination of three Opuntia species from semiarid lands of central Mexico.</title>
        <authorList>
            <person name="Delgado-Sanchez P."/>
            <person name="Jimenez-Bremont J.F."/>
            <person name="Guerrero-Gonzalez Mde L."/>
            <person name="Flores J."/>
        </authorList>
    </citation>
    <scope>NUCLEOTIDE SEQUENCE</scope>
    <source>
        <tissue evidence="3">Cladode</tissue>
    </source>
</reference>
<keyword evidence="1" id="KW-0175">Coiled coil</keyword>
<name>A0A7C9DEW0_OPUST</name>
<feature type="region of interest" description="Disordered" evidence="2">
    <location>
        <begin position="413"/>
        <end position="461"/>
    </location>
</feature>
<organism evidence="3">
    <name type="scientific">Opuntia streptacantha</name>
    <name type="common">Prickly pear cactus</name>
    <name type="synonym">Opuntia cardona</name>
    <dbReference type="NCBI Taxonomy" id="393608"/>
    <lineage>
        <taxon>Eukaryota</taxon>
        <taxon>Viridiplantae</taxon>
        <taxon>Streptophyta</taxon>
        <taxon>Embryophyta</taxon>
        <taxon>Tracheophyta</taxon>
        <taxon>Spermatophyta</taxon>
        <taxon>Magnoliopsida</taxon>
        <taxon>eudicotyledons</taxon>
        <taxon>Gunneridae</taxon>
        <taxon>Pentapetalae</taxon>
        <taxon>Caryophyllales</taxon>
        <taxon>Cactineae</taxon>
        <taxon>Cactaceae</taxon>
        <taxon>Opuntioideae</taxon>
        <taxon>Opuntia</taxon>
    </lineage>
</organism>
<sequence>MATAAFRSTTRRTSIGGSDSGYRSSSVHRRSRSVSRFSHRIPAEEEEESNRRGKFVNTVRGSGLPEISLDDLAIELFSSSDFGERERASEVKDTAASRRRGRSASKRGSRAGELRNSVDRSGVSDASSRRRRSLSVVRRDISDYENEHFQKTRIQVNPTDQNIGSKQKISAQKPTASSQQRGLRRCSSQKDFLRPTDGYSSYSSTLTDDEGNEGCCSGIRIDRAMQAAHEKNKVVAKNHLPGLVSDHGPTSADSDVLKAVSTIRKNYKTKLEQSEKRKQELLAEIMLEEERGKELKKVVGELLPNPTGTSAVRRPMRGRKRSNDRNRMSKQLAEDAEKIIEDFISSVEETDISSFDGERSDTSSVFGGVIKPMTHLADVETFKSPVRYALLPEEMDGVVLPWLKWETTNDGTPILSNDNKQQPATPKTVLHDAPEDLTTAPDEERSVNSKSSRGSWSPQVVSRFSMDTGESSRAGEVDSHKSQLLSLVPRRARVDIHEYMKPPSIEDFVSERWRQRENINFGGLLICRGGCLGKFCL</sequence>
<evidence type="ECO:0000256" key="2">
    <source>
        <dbReference type="SAM" id="MobiDB-lite"/>
    </source>
</evidence>
<feature type="region of interest" description="Disordered" evidence="2">
    <location>
        <begin position="148"/>
        <end position="208"/>
    </location>
</feature>
<protein>
    <submittedName>
        <fullName evidence="3">Uncharacterized protein</fullName>
    </submittedName>
</protein>
<evidence type="ECO:0000313" key="3">
    <source>
        <dbReference type="EMBL" id="MBA4637825.1"/>
    </source>
</evidence>
<feature type="compositionally biased region" description="Polar residues" evidence="2">
    <location>
        <begin position="413"/>
        <end position="425"/>
    </location>
</feature>
<feature type="compositionally biased region" description="Basic and acidic residues" evidence="2">
    <location>
        <begin position="85"/>
        <end position="96"/>
    </location>
</feature>
<evidence type="ECO:0000256" key="1">
    <source>
        <dbReference type="SAM" id="Coils"/>
    </source>
</evidence>
<dbReference type="PANTHER" id="PTHR34466">
    <property type="entry name" value="OS11G0129800 PROTEIN"/>
    <property type="match status" value="1"/>
</dbReference>
<feature type="region of interest" description="Disordered" evidence="2">
    <location>
        <begin position="1"/>
        <end position="52"/>
    </location>
</feature>
<accession>A0A7C9DEW0</accession>
<feature type="compositionally biased region" description="Basic residues" evidence="2">
    <location>
        <begin position="26"/>
        <end position="39"/>
    </location>
</feature>
<feature type="region of interest" description="Disordered" evidence="2">
    <location>
        <begin position="303"/>
        <end position="330"/>
    </location>
</feature>
<dbReference type="EMBL" id="GISG01107096">
    <property type="protein sequence ID" value="MBA4637825.1"/>
    <property type="molecule type" value="Transcribed_RNA"/>
</dbReference>
<dbReference type="AlphaFoldDB" id="A0A7C9DEW0"/>
<feature type="region of interest" description="Disordered" evidence="2">
    <location>
        <begin position="85"/>
        <end position="135"/>
    </location>
</feature>
<feature type="coiled-coil region" evidence="1">
    <location>
        <begin position="264"/>
        <end position="291"/>
    </location>
</feature>
<feature type="compositionally biased region" description="Basic residues" evidence="2">
    <location>
        <begin position="97"/>
        <end position="109"/>
    </location>
</feature>
<feature type="compositionally biased region" description="Polar residues" evidence="2">
    <location>
        <begin position="152"/>
        <end position="181"/>
    </location>
</feature>
<dbReference type="PANTHER" id="PTHR34466:SF1">
    <property type="entry name" value="OS06G0609800 PROTEIN"/>
    <property type="match status" value="1"/>
</dbReference>